<proteinExistence type="predicted"/>
<organism evidence="1 2">
    <name type="scientific">Citrus clementina</name>
    <name type="common">Clementine</name>
    <name type="synonym">Citrus deliciosa x Citrus sinensis</name>
    <dbReference type="NCBI Taxonomy" id="85681"/>
    <lineage>
        <taxon>Eukaryota</taxon>
        <taxon>Viridiplantae</taxon>
        <taxon>Streptophyta</taxon>
        <taxon>Embryophyta</taxon>
        <taxon>Tracheophyta</taxon>
        <taxon>Spermatophyta</taxon>
        <taxon>Magnoliopsida</taxon>
        <taxon>eudicotyledons</taxon>
        <taxon>Gunneridae</taxon>
        <taxon>Pentapetalae</taxon>
        <taxon>rosids</taxon>
        <taxon>malvids</taxon>
        <taxon>Sapindales</taxon>
        <taxon>Rutaceae</taxon>
        <taxon>Aurantioideae</taxon>
        <taxon>Citrus</taxon>
    </lineage>
</organism>
<accession>V4UVM3</accession>
<name>V4UVM3_CITCL</name>
<evidence type="ECO:0000313" key="1">
    <source>
        <dbReference type="EMBL" id="ESR66731.1"/>
    </source>
</evidence>
<dbReference type="Gramene" id="ESR66731">
    <property type="protein sequence ID" value="ESR66731"/>
    <property type="gene ID" value="CICLE_v10010184mg"/>
</dbReference>
<sequence length="124" mass="14520">MKKKIKPLKPSKRNRRRLLKKVVDYLKYDSYMFAPLVNSRSHQKIKFSSATGTRKHFLKVTRLELKERIKANKKKLLEEIVDYMKSDSYLYASMLDSQPMVSSCKGRHGYSAVTISNITVILMF</sequence>
<dbReference type="OMA" id="YDSYMFA"/>
<dbReference type="KEGG" id="cic:CICLE_v10010184mg"/>
<dbReference type="PANTHER" id="PTHR36811:SF2">
    <property type="entry name" value="OS08G0444440 PROTEIN"/>
    <property type="match status" value="1"/>
</dbReference>
<gene>
    <name evidence="1" type="ORF">CICLE_v10010184mg</name>
</gene>
<dbReference type="EMBL" id="KI535697">
    <property type="protein sequence ID" value="ESR66731.1"/>
    <property type="molecule type" value="Genomic_DNA"/>
</dbReference>
<dbReference type="PANTHER" id="PTHR36811">
    <property type="entry name" value="OS08G0444440 PROTEIN"/>
    <property type="match status" value="1"/>
</dbReference>
<keyword evidence="2" id="KW-1185">Reference proteome</keyword>
<dbReference type="Proteomes" id="UP000030687">
    <property type="component" value="Unassembled WGS sequence"/>
</dbReference>
<dbReference type="AlphaFoldDB" id="V4UVM3"/>
<protein>
    <submittedName>
        <fullName evidence="1">Uncharacterized protein</fullName>
    </submittedName>
</protein>
<reference evidence="1 2" key="1">
    <citation type="submission" date="2013-10" db="EMBL/GenBank/DDBJ databases">
        <authorList>
            <consortium name="International Citrus Genome Consortium"/>
            <person name="Jenkins J."/>
            <person name="Schmutz J."/>
            <person name="Prochnik S."/>
            <person name="Rokhsar D."/>
            <person name="Gmitter F."/>
            <person name="Ollitrault P."/>
            <person name="Machado M."/>
            <person name="Talon M."/>
            <person name="Wincker P."/>
            <person name="Jaillon O."/>
            <person name="Morgante M."/>
        </authorList>
    </citation>
    <scope>NUCLEOTIDE SEQUENCE</scope>
    <source>
        <strain evidence="2">cv. Clemenules</strain>
    </source>
</reference>
<dbReference type="InParanoid" id="V4UVM3"/>
<evidence type="ECO:0000313" key="2">
    <source>
        <dbReference type="Proteomes" id="UP000030687"/>
    </source>
</evidence>